<proteinExistence type="predicted"/>
<feature type="region of interest" description="Disordered" evidence="1">
    <location>
        <begin position="134"/>
        <end position="192"/>
    </location>
</feature>
<feature type="region of interest" description="Disordered" evidence="1">
    <location>
        <begin position="20"/>
        <end position="74"/>
    </location>
</feature>
<evidence type="ECO:0000256" key="1">
    <source>
        <dbReference type="SAM" id="MobiDB-lite"/>
    </source>
</evidence>
<evidence type="ECO:0000313" key="2">
    <source>
        <dbReference type="EMBL" id="KAG2568143.1"/>
    </source>
</evidence>
<dbReference type="EMBL" id="CM029050">
    <property type="protein sequence ID" value="KAG2568143.1"/>
    <property type="molecule type" value="Genomic_DNA"/>
</dbReference>
<reference evidence="2" key="1">
    <citation type="submission" date="2020-05" db="EMBL/GenBank/DDBJ databases">
        <title>WGS assembly of Panicum virgatum.</title>
        <authorList>
            <person name="Lovell J.T."/>
            <person name="Jenkins J."/>
            <person name="Shu S."/>
            <person name="Juenger T.E."/>
            <person name="Schmutz J."/>
        </authorList>
    </citation>
    <scope>NUCLEOTIDE SEQUENCE</scope>
    <source>
        <strain evidence="2">AP13</strain>
    </source>
</reference>
<protein>
    <submittedName>
        <fullName evidence="2">Uncharacterized protein</fullName>
    </submittedName>
</protein>
<dbReference type="AlphaFoldDB" id="A0A8T0Q205"/>
<gene>
    <name evidence="2" type="ORF">PVAP13_7NG325424</name>
</gene>
<accession>A0A8T0Q205</accession>
<feature type="compositionally biased region" description="Low complexity" evidence="1">
    <location>
        <begin position="143"/>
        <end position="156"/>
    </location>
</feature>
<evidence type="ECO:0000313" key="3">
    <source>
        <dbReference type="Proteomes" id="UP000823388"/>
    </source>
</evidence>
<sequence length="192" mass="20543">MRSWCWSRLRLPYGRRSHVFVAPSGSAPHRPRLPLDRPSTAASAASREEQDGGEGSSRRCRPPRRAAAEGEGRRWRELAAEVGPEVAGGVVERADGRGVAWGCRLKRGCRRRERRAWLAAVVWRPADGRRAGPVAAAWRQEDGAASGAASRSAEAGGRSRNEVEGCGGGPEAAGGELAEEERNGGEENVLNG</sequence>
<keyword evidence="3" id="KW-1185">Reference proteome</keyword>
<dbReference type="Proteomes" id="UP000823388">
    <property type="component" value="Chromosome 7N"/>
</dbReference>
<name>A0A8T0Q205_PANVG</name>
<comment type="caution">
    <text evidence="2">The sequence shown here is derived from an EMBL/GenBank/DDBJ whole genome shotgun (WGS) entry which is preliminary data.</text>
</comment>
<organism evidence="2 3">
    <name type="scientific">Panicum virgatum</name>
    <name type="common">Blackwell switchgrass</name>
    <dbReference type="NCBI Taxonomy" id="38727"/>
    <lineage>
        <taxon>Eukaryota</taxon>
        <taxon>Viridiplantae</taxon>
        <taxon>Streptophyta</taxon>
        <taxon>Embryophyta</taxon>
        <taxon>Tracheophyta</taxon>
        <taxon>Spermatophyta</taxon>
        <taxon>Magnoliopsida</taxon>
        <taxon>Liliopsida</taxon>
        <taxon>Poales</taxon>
        <taxon>Poaceae</taxon>
        <taxon>PACMAD clade</taxon>
        <taxon>Panicoideae</taxon>
        <taxon>Panicodae</taxon>
        <taxon>Paniceae</taxon>
        <taxon>Panicinae</taxon>
        <taxon>Panicum</taxon>
        <taxon>Panicum sect. Hiantes</taxon>
    </lineage>
</organism>